<evidence type="ECO:0000313" key="3">
    <source>
        <dbReference type="EMBL" id="GAQ85557.1"/>
    </source>
</evidence>
<evidence type="ECO:0000256" key="2">
    <source>
        <dbReference type="SAM" id="MobiDB-lite"/>
    </source>
</evidence>
<evidence type="ECO:0000313" key="4">
    <source>
        <dbReference type="Proteomes" id="UP000054558"/>
    </source>
</evidence>
<feature type="region of interest" description="Disordered" evidence="2">
    <location>
        <begin position="639"/>
        <end position="664"/>
    </location>
</feature>
<feature type="coiled-coil region" evidence="1">
    <location>
        <begin position="469"/>
        <end position="614"/>
    </location>
</feature>
<feature type="compositionally biased region" description="Polar residues" evidence="2">
    <location>
        <begin position="218"/>
        <end position="234"/>
    </location>
</feature>
<dbReference type="AlphaFoldDB" id="A0A1Y1IA16"/>
<keyword evidence="4" id="KW-1185">Reference proteome</keyword>
<dbReference type="Proteomes" id="UP000054558">
    <property type="component" value="Unassembled WGS sequence"/>
</dbReference>
<feature type="region of interest" description="Disordered" evidence="2">
    <location>
        <begin position="772"/>
        <end position="847"/>
    </location>
</feature>
<name>A0A1Y1IA16_KLENI</name>
<accession>A0A1Y1IA16</accession>
<gene>
    <name evidence="3" type="ORF">KFL_002410080</name>
</gene>
<feature type="region of interest" description="Disordered" evidence="2">
    <location>
        <begin position="44"/>
        <end position="362"/>
    </location>
</feature>
<feature type="compositionally biased region" description="Basic and acidic residues" evidence="2">
    <location>
        <begin position="310"/>
        <end position="323"/>
    </location>
</feature>
<feature type="compositionally biased region" description="Basic and acidic residues" evidence="2">
    <location>
        <begin position="177"/>
        <end position="190"/>
    </location>
</feature>
<evidence type="ECO:0000256" key="1">
    <source>
        <dbReference type="SAM" id="Coils"/>
    </source>
</evidence>
<keyword evidence="1" id="KW-0175">Coiled coil</keyword>
<feature type="compositionally biased region" description="Basic and acidic residues" evidence="2">
    <location>
        <begin position="351"/>
        <end position="360"/>
    </location>
</feature>
<proteinExistence type="predicted"/>
<protein>
    <submittedName>
        <fullName evidence="3">Uncharacterized protein</fullName>
    </submittedName>
</protein>
<feature type="compositionally biased region" description="Polar residues" evidence="2">
    <location>
        <begin position="325"/>
        <end position="340"/>
    </location>
</feature>
<feature type="region of interest" description="Disordered" evidence="2">
    <location>
        <begin position="1"/>
        <end position="28"/>
    </location>
</feature>
<feature type="region of interest" description="Disordered" evidence="2">
    <location>
        <begin position="678"/>
        <end position="714"/>
    </location>
</feature>
<feature type="compositionally biased region" description="Basic and acidic residues" evidence="2">
    <location>
        <begin position="133"/>
        <end position="156"/>
    </location>
</feature>
<organism evidence="3 4">
    <name type="scientific">Klebsormidium nitens</name>
    <name type="common">Green alga</name>
    <name type="synonym">Ulothrix nitens</name>
    <dbReference type="NCBI Taxonomy" id="105231"/>
    <lineage>
        <taxon>Eukaryota</taxon>
        <taxon>Viridiplantae</taxon>
        <taxon>Streptophyta</taxon>
        <taxon>Klebsormidiophyceae</taxon>
        <taxon>Klebsormidiales</taxon>
        <taxon>Klebsormidiaceae</taxon>
        <taxon>Klebsormidium</taxon>
    </lineage>
</organism>
<feature type="compositionally biased region" description="Polar residues" evidence="2">
    <location>
        <begin position="9"/>
        <end position="21"/>
    </location>
</feature>
<dbReference type="EMBL" id="DF237190">
    <property type="protein sequence ID" value="GAQ85557.1"/>
    <property type="molecule type" value="Genomic_DNA"/>
</dbReference>
<feature type="compositionally biased region" description="Polar residues" evidence="2">
    <location>
        <begin position="678"/>
        <end position="690"/>
    </location>
</feature>
<sequence length="919" mass="98988">MEGNDRSDGNSATSGLNTTFPKSGLADPSAVARGSELLSLLLKKPQAQGVSERSKTPPVQPTISKEETARPLTPPARLPKHTLSDSALPARLGAASNRNRKVEHNGNRRVQRLPPKGVNGRRGENEDGEREGEDARTVEQQERRINELGSEVKEGTALESQQGPVARWRIQRSATPVDDRTLQNKPKGPDGTKGFAVGRGRPLNTPIAEPLRSILGEPSSSAGTPVGSRPTSADVSRPASADASQKHRRGNGQSAEEHQQRDLALQLKIAQMLVGREMESGGSSRGGERKRPSGDEEAPFAPPPSRQGSRRVEGSPSHGERAEVTLSSVDESGPISNPSVNVAKPGVSDRPLVRKEEPKPSADLQKLTQLLEGAFGGRGIPPGSELVARAADEWLETDLASARDKVSAALEKSIGAPGYGDLVDLEKHLKATLTELRRFRAAVEEGAVSSDRPTPSEERAREGKLEIEVKRLKYELGAAAAEVGRLEAELAFERTGGGVKTGPAEGGAERELERVRLELRAWQGEVEKLKGALERSEEQRQAKGAAASQKLQAKEAEFVQLQQELGTLRATAQNTEDALKRSLEGNRLTFAAELDRLREQITSDADEIGRLRAKNAAELEEVGRLRSQVASADVFFGLPSKSDRTGGRDAQLGGTTQQRQEGGVPDVLSQIFSKGPSVASSGMTWQQQDLARQHEAPSFQPSAPLRQPEVPASTQLTWQQQEMTRQQEQSWAPLPMPMGGHFVGPQRPPVLHETDLAFAHQQRQLTHQRHFQGGQFSGHPNLPSAPQFPRFPAPNPAAFWDNPSGAGGPSRPYSHLGPQPHPGQQRIGPFPQGGWQQPGNRGPVGPSLARTASAVEQELLGRTRSGPSAAFTNEMPIPVSVLLAAGRNAAKQPHGMLTQPATSEELGLIEDDEVIFRGR</sequence>
<reference evidence="3 4" key="1">
    <citation type="journal article" date="2014" name="Nat. Commun.">
        <title>Klebsormidium flaccidum genome reveals primary factors for plant terrestrial adaptation.</title>
        <authorList>
            <person name="Hori K."/>
            <person name="Maruyama F."/>
            <person name="Fujisawa T."/>
            <person name="Togashi T."/>
            <person name="Yamamoto N."/>
            <person name="Seo M."/>
            <person name="Sato S."/>
            <person name="Yamada T."/>
            <person name="Mori H."/>
            <person name="Tajima N."/>
            <person name="Moriyama T."/>
            <person name="Ikeuchi M."/>
            <person name="Watanabe M."/>
            <person name="Wada H."/>
            <person name="Kobayashi K."/>
            <person name="Saito M."/>
            <person name="Masuda T."/>
            <person name="Sasaki-Sekimoto Y."/>
            <person name="Mashiguchi K."/>
            <person name="Awai K."/>
            <person name="Shimojima M."/>
            <person name="Masuda S."/>
            <person name="Iwai M."/>
            <person name="Nobusawa T."/>
            <person name="Narise T."/>
            <person name="Kondo S."/>
            <person name="Saito H."/>
            <person name="Sato R."/>
            <person name="Murakawa M."/>
            <person name="Ihara Y."/>
            <person name="Oshima-Yamada Y."/>
            <person name="Ohtaka K."/>
            <person name="Satoh M."/>
            <person name="Sonobe K."/>
            <person name="Ishii M."/>
            <person name="Ohtani R."/>
            <person name="Kanamori-Sato M."/>
            <person name="Honoki R."/>
            <person name="Miyazaki D."/>
            <person name="Mochizuki H."/>
            <person name="Umetsu J."/>
            <person name="Higashi K."/>
            <person name="Shibata D."/>
            <person name="Kamiya Y."/>
            <person name="Sato N."/>
            <person name="Nakamura Y."/>
            <person name="Tabata S."/>
            <person name="Ida S."/>
            <person name="Kurokawa K."/>
            <person name="Ohta H."/>
        </authorList>
    </citation>
    <scope>NUCLEOTIDE SEQUENCE [LARGE SCALE GENOMIC DNA]</scope>
    <source>
        <strain evidence="3 4">NIES-2285</strain>
    </source>
</reference>
<feature type="compositionally biased region" description="Low complexity" evidence="2">
    <location>
        <begin position="828"/>
        <end position="839"/>
    </location>
</feature>